<dbReference type="InterPro" id="IPR045055">
    <property type="entry name" value="DNA2/NAM7-like"/>
</dbReference>
<evidence type="ECO:0000259" key="23">
    <source>
        <dbReference type="Pfam" id="PF13087"/>
    </source>
</evidence>
<evidence type="ECO:0000313" key="24">
    <source>
        <dbReference type="Proteomes" id="UP000492821"/>
    </source>
</evidence>
<feature type="domain" description="DNA2/NAM7 helicase-like C-terminal" evidence="23">
    <location>
        <begin position="908"/>
        <end position="1125"/>
    </location>
</feature>
<accession>A0A7E4ZZ34</accession>
<proteinExistence type="inferred from homology"/>
<evidence type="ECO:0000256" key="13">
    <source>
        <dbReference type="ARBA" id="ARBA00023014"/>
    </source>
</evidence>
<evidence type="ECO:0000313" key="25">
    <source>
        <dbReference type="WBParaSite" id="Pan_g4079.t1"/>
    </source>
</evidence>
<evidence type="ECO:0000256" key="12">
    <source>
        <dbReference type="ARBA" id="ARBA00023004"/>
    </source>
</evidence>
<dbReference type="GO" id="GO:0006281">
    <property type="term" value="P:DNA repair"/>
    <property type="evidence" value="ECO:0007669"/>
    <property type="project" value="UniProtKB-KW"/>
</dbReference>
<protein>
    <recommendedName>
        <fullName evidence="19">DNA replication ATP-dependent helicase/nuclease</fullName>
        <ecNumber evidence="19">3.1.-.-</ecNumber>
        <ecNumber evidence="19">3.6.4.12</ecNumber>
    </recommendedName>
</protein>
<dbReference type="Proteomes" id="UP000492821">
    <property type="component" value="Unassembled WGS sequence"/>
</dbReference>
<dbReference type="GO" id="GO:0046872">
    <property type="term" value="F:metal ion binding"/>
    <property type="evidence" value="ECO:0007669"/>
    <property type="project" value="UniProtKB-UniRule"/>
</dbReference>
<evidence type="ECO:0000256" key="14">
    <source>
        <dbReference type="ARBA" id="ARBA00023125"/>
    </source>
</evidence>
<keyword evidence="5 19" id="KW-0540">Nuclease</keyword>
<evidence type="ECO:0000256" key="6">
    <source>
        <dbReference type="ARBA" id="ARBA00022723"/>
    </source>
</evidence>
<evidence type="ECO:0000259" key="22">
    <source>
        <dbReference type="Pfam" id="PF13086"/>
    </source>
</evidence>
<dbReference type="GO" id="GO:0005737">
    <property type="term" value="C:cytoplasm"/>
    <property type="evidence" value="ECO:0007669"/>
    <property type="project" value="TreeGrafter"/>
</dbReference>
<name>A0A7E4ZZ34_PANRE</name>
<comment type="function">
    <text evidence="19">Key enzyme involved in DNA replication and DNA repair. Involved in Okazaki fragments processing by cleaving long flaps that escape FEN1: flaps that are longer than 27 nucleotides are coated by replication protein A complex (RPA), leading to recruit DNA2 which cleaves the flap until it is too short to bind RPA and becomes a substrate for FEN1. Also involved in 5'-end resection of DNA during double-strand break (DSB) repair by mediating the cleavage of 5'-ssDNA.</text>
</comment>
<evidence type="ECO:0000256" key="19">
    <source>
        <dbReference type="RuleBase" id="RU367041"/>
    </source>
</evidence>
<dbReference type="Gene3D" id="3.40.50.300">
    <property type="entry name" value="P-loop containing nucleotide triphosphate hydrolases"/>
    <property type="match status" value="2"/>
</dbReference>
<feature type="region of interest" description="Disordered" evidence="20">
    <location>
        <begin position="79"/>
        <end position="116"/>
    </location>
</feature>
<dbReference type="InterPro" id="IPR014808">
    <property type="entry name" value="DNA_replication_fac_Dna2_N"/>
</dbReference>
<evidence type="ECO:0000256" key="11">
    <source>
        <dbReference type="ARBA" id="ARBA00022840"/>
    </source>
</evidence>
<dbReference type="InterPro" id="IPR027417">
    <property type="entry name" value="P-loop_NTPase"/>
</dbReference>
<organism evidence="24 25">
    <name type="scientific">Panagrellus redivivus</name>
    <name type="common">Microworm</name>
    <dbReference type="NCBI Taxonomy" id="6233"/>
    <lineage>
        <taxon>Eukaryota</taxon>
        <taxon>Metazoa</taxon>
        <taxon>Ecdysozoa</taxon>
        <taxon>Nematoda</taxon>
        <taxon>Chromadorea</taxon>
        <taxon>Rhabditida</taxon>
        <taxon>Tylenchina</taxon>
        <taxon>Panagrolaimomorpha</taxon>
        <taxon>Panagrolaimoidea</taxon>
        <taxon>Panagrolaimidae</taxon>
        <taxon>Panagrellus</taxon>
    </lineage>
</organism>
<dbReference type="Pfam" id="PF08696">
    <property type="entry name" value="Dna2"/>
    <property type="match status" value="1"/>
</dbReference>
<keyword evidence="7 19" id="KW-0547">Nucleotide-binding</keyword>
<comment type="catalytic activity">
    <reaction evidence="18 19">
        <text>ATP + H2O = ADP + phosphate + H(+)</text>
        <dbReference type="Rhea" id="RHEA:13065"/>
        <dbReference type="ChEBI" id="CHEBI:15377"/>
        <dbReference type="ChEBI" id="CHEBI:15378"/>
        <dbReference type="ChEBI" id="CHEBI:30616"/>
        <dbReference type="ChEBI" id="CHEBI:43474"/>
        <dbReference type="ChEBI" id="CHEBI:456216"/>
        <dbReference type="EC" id="3.6.4.12"/>
    </reaction>
</comment>
<evidence type="ECO:0000256" key="4">
    <source>
        <dbReference type="ARBA" id="ARBA00022705"/>
    </source>
</evidence>
<reference evidence="24" key="1">
    <citation type="journal article" date="2013" name="Genetics">
        <title>The draft genome and transcriptome of Panagrellus redivivus are shaped by the harsh demands of a free-living lifestyle.</title>
        <authorList>
            <person name="Srinivasan J."/>
            <person name="Dillman A.R."/>
            <person name="Macchietto M.G."/>
            <person name="Heikkinen L."/>
            <person name="Lakso M."/>
            <person name="Fracchia K.M."/>
            <person name="Antoshechkin I."/>
            <person name="Mortazavi A."/>
            <person name="Wong G."/>
            <person name="Sternberg P.W."/>
        </authorList>
    </citation>
    <scope>NUCLEOTIDE SEQUENCE [LARGE SCALE GENOMIC DNA]</scope>
    <source>
        <strain evidence="24">MT8872</strain>
    </source>
</reference>
<dbReference type="PANTHER" id="PTHR10887">
    <property type="entry name" value="DNA2/NAM7 HELICASE FAMILY"/>
    <property type="match status" value="1"/>
</dbReference>
<dbReference type="SUPFAM" id="SSF52540">
    <property type="entry name" value="P-loop containing nucleoside triphosphate hydrolases"/>
    <property type="match status" value="1"/>
</dbReference>
<evidence type="ECO:0000256" key="10">
    <source>
        <dbReference type="ARBA" id="ARBA00022806"/>
    </source>
</evidence>
<evidence type="ECO:0000256" key="7">
    <source>
        <dbReference type="ARBA" id="ARBA00022741"/>
    </source>
</evidence>
<dbReference type="Gene3D" id="3.90.320.10">
    <property type="match status" value="1"/>
</dbReference>
<dbReference type="InterPro" id="IPR041677">
    <property type="entry name" value="DNA2/NAM7_AAA_11"/>
</dbReference>
<keyword evidence="9 19" id="KW-0378">Hydrolase</keyword>
<evidence type="ECO:0000256" key="16">
    <source>
        <dbReference type="ARBA" id="ARBA00023242"/>
    </source>
</evidence>
<dbReference type="InterPro" id="IPR041679">
    <property type="entry name" value="DNA2/NAM7-like_C"/>
</dbReference>
<evidence type="ECO:0000256" key="8">
    <source>
        <dbReference type="ARBA" id="ARBA00022763"/>
    </source>
</evidence>
<keyword evidence="13 19" id="KW-0411">Iron-sulfur</keyword>
<reference evidence="25" key="2">
    <citation type="submission" date="2020-10" db="UniProtKB">
        <authorList>
            <consortium name="WormBaseParasite"/>
        </authorList>
    </citation>
    <scope>IDENTIFICATION</scope>
</reference>
<evidence type="ECO:0000256" key="20">
    <source>
        <dbReference type="SAM" id="MobiDB-lite"/>
    </source>
</evidence>
<keyword evidence="12 19" id="KW-0408">Iron</keyword>
<comment type="subcellular location">
    <subcellularLocation>
        <location evidence="19">Nucleus</location>
    </subcellularLocation>
    <subcellularLocation>
        <location evidence="19">Chromosome</location>
    </subcellularLocation>
</comment>
<dbReference type="GO" id="GO:0051539">
    <property type="term" value="F:4 iron, 4 sulfur cluster binding"/>
    <property type="evidence" value="ECO:0007669"/>
    <property type="project" value="UniProtKB-UniRule"/>
</dbReference>
<dbReference type="GO" id="GO:0071932">
    <property type="term" value="P:replication fork reversal"/>
    <property type="evidence" value="ECO:0007669"/>
    <property type="project" value="TreeGrafter"/>
</dbReference>
<evidence type="ECO:0000256" key="15">
    <source>
        <dbReference type="ARBA" id="ARBA00023204"/>
    </source>
</evidence>
<keyword evidence="4 19" id="KW-0235">DNA replication</keyword>
<dbReference type="Pfam" id="PF13087">
    <property type="entry name" value="AAA_12"/>
    <property type="match status" value="1"/>
</dbReference>
<dbReference type="GO" id="GO:0017116">
    <property type="term" value="F:single-stranded DNA helicase activity"/>
    <property type="evidence" value="ECO:0007669"/>
    <property type="project" value="UniProtKB-UniRule"/>
</dbReference>
<evidence type="ECO:0000256" key="5">
    <source>
        <dbReference type="ARBA" id="ARBA00022722"/>
    </source>
</evidence>
<dbReference type="GO" id="GO:0033567">
    <property type="term" value="P:DNA replication, Okazaki fragment processing"/>
    <property type="evidence" value="ECO:0007669"/>
    <property type="project" value="UniProtKB-UniRule"/>
</dbReference>
<keyword evidence="3 19" id="KW-0004">4Fe-4S</keyword>
<evidence type="ECO:0000256" key="17">
    <source>
        <dbReference type="ARBA" id="ARBA00023268"/>
    </source>
</evidence>
<keyword evidence="24" id="KW-1185">Reference proteome</keyword>
<dbReference type="InterPro" id="IPR011604">
    <property type="entry name" value="PDDEXK-like_dom_sf"/>
</dbReference>
<comment type="similarity">
    <text evidence="2 19">Belongs to the DNA2/NAM7 helicase family.</text>
</comment>
<evidence type="ECO:0000256" key="18">
    <source>
        <dbReference type="ARBA" id="ARBA00047995"/>
    </source>
</evidence>
<feature type="domain" description="DNA2/NAM7 helicase helicase" evidence="22">
    <location>
        <begin position="720"/>
        <end position="819"/>
    </location>
</feature>
<keyword evidence="15 19" id="KW-0234">DNA repair</keyword>
<dbReference type="GO" id="GO:0003677">
    <property type="term" value="F:DNA binding"/>
    <property type="evidence" value="ECO:0007669"/>
    <property type="project" value="UniProtKB-UniRule"/>
</dbReference>
<keyword evidence="16 19" id="KW-0539">Nucleus</keyword>
<keyword evidence="14 19" id="KW-0238">DNA-binding</keyword>
<keyword evidence="17 19" id="KW-0511">Multifunctional enzyme</keyword>
<dbReference type="GO" id="GO:0005694">
    <property type="term" value="C:chromosome"/>
    <property type="evidence" value="ECO:0007669"/>
    <property type="project" value="UniProtKB-SubCell"/>
</dbReference>
<dbReference type="Pfam" id="PF13086">
    <property type="entry name" value="AAA_11"/>
    <property type="match status" value="2"/>
</dbReference>
<dbReference type="AlphaFoldDB" id="A0A7E4ZZ34"/>
<sequence>MIKPDHAEPGPSAPVPVSSSVLPPRSAALIVDKASPEEEELVLSDWSDDNCEGSSLSSNIENNASLAAAKKVEALKAPQGGCNFRPQENRSHPRIAGTTSGHLSELQGRPPLQNVRKSSEFVGANGQAAKRRSSALNISGLDAGTAECDGGILKNRPKSSKIDSGIPGFPSLANTAVQYLARVKEVYDYNVYRIFDDIRKKDFKLSIETFRSNTQLEIGTRIRLFEPKLVDSETLAITNDNGVMIVEPMTLVSSTTLVQALFCKRKAVFTEKFRSSGTNIQMTLGNVCHDLFQQALRRRPKVISDTWFLADFRNHILPKLALDLLALDVSATDFEAQLRPYLSNITKWMRDHMPGPLGNAKPLVDGTVIDDIEDIEMNIWSAGIGVKGKIDVAIRNTHGRVIPLELKTGKSNANKDHHAQVLMYIAMMSELSDGYLDPGLLLYLKDGTSRPVKPGPYELKDILATRNGMAGFAGHLTLDAFPDPLPDTRFCDKCQYETHCTVIQQLAPPKNVTTVMANYAKEKTNHLKAEDLEYARNWLKWAFQEWAISSKRHSNKSIFDLSAVEREQNGTTITNLTLANVEKANKMSPHSSFLLEFRRRDRSPLPASVLELSDVVTISTAEAIAVQSGVVNERTDNSIIVKADKELGKRLRDNRNNVYTLDKYESSSSYSMNLNSVIAITTNTPSAARLREAVIALKPPSRRTMPAVELESISSSTATLSETQKGAIIAALTAEEYALIQGFPGSGKTSTIVALVQYLVALGKSVLITAYTNSAVDNMLLRLRKVVPEEKLLRIGGNASTSRHPEMGQMTLDSRIGQLKGSKNLVGDARALLKSFPVVGTTCLTAGNHSYFEWRPKFDYVIVDEAALCLQSAIIKPLLLGHRFVLVGDPCQLEPLVISTEAKEAGMAVSLMERLEPVAAQANCLVRLNEQYRMNDQICALSSDLFYDGLLRCANETIANQVIDHMGIEKENLPPNFLPDDLLKLLLSQNKSDSVIFIDTQSRGIGSSVFEKAQSTTASKSNRGEVELIAKMCKVFTLAEVPASSIGTMSTYRSQVEELRKLVPLGIETNTVDQYQGRDKDVILVSFVHTSDSGDDSKMGGGILSERRLNVALTRAKKKLILVGCVESLKQFEVMSKLLGKVGCIYKYSSF</sequence>
<evidence type="ECO:0000256" key="2">
    <source>
        <dbReference type="ARBA" id="ARBA00007913"/>
    </source>
</evidence>
<dbReference type="EC" id="3.6.4.12" evidence="19"/>
<keyword evidence="19" id="KW-0158">Chromosome</keyword>
<comment type="cofactor">
    <cofactor evidence="1">
        <name>[4Fe-4S] cluster</name>
        <dbReference type="ChEBI" id="CHEBI:49883"/>
    </cofactor>
</comment>
<feature type="domain" description="DNA replication factor Dna2 N-terminal" evidence="21">
    <location>
        <begin position="212"/>
        <end position="395"/>
    </location>
</feature>
<evidence type="ECO:0000259" key="21">
    <source>
        <dbReference type="Pfam" id="PF08696"/>
    </source>
</evidence>
<dbReference type="GO" id="GO:0005634">
    <property type="term" value="C:nucleus"/>
    <property type="evidence" value="ECO:0007669"/>
    <property type="project" value="UniProtKB-SubCell"/>
</dbReference>
<dbReference type="GO" id="GO:0017108">
    <property type="term" value="F:5'-flap endonuclease activity"/>
    <property type="evidence" value="ECO:0007669"/>
    <property type="project" value="UniProtKB-UniRule"/>
</dbReference>
<feature type="domain" description="DNA2/NAM7 helicase helicase" evidence="22">
    <location>
        <begin position="830"/>
        <end position="899"/>
    </location>
</feature>
<evidence type="ECO:0000256" key="9">
    <source>
        <dbReference type="ARBA" id="ARBA00022801"/>
    </source>
</evidence>
<evidence type="ECO:0000256" key="1">
    <source>
        <dbReference type="ARBA" id="ARBA00001966"/>
    </source>
</evidence>
<keyword evidence="8 19" id="KW-0227">DNA damage</keyword>
<dbReference type="WBParaSite" id="Pan_g4079.t1">
    <property type="protein sequence ID" value="Pan_g4079.t1"/>
    <property type="gene ID" value="Pan_g4079"/>
</dbReference>
<dbReference type="PANTHER" id="PTHR10887:SF433">
    <property type="entry name" value="DNA REPLICATION ATP-DEPENDENT HELICASE_NUCLEASE DNA2"/>
    <property type="match status" value="1"/>
</dbReference>
<keyword evidence="10 19" id="KW-0347">Helicase</keyword>
<dbReference type="CDD" id="cd18808">
    <property type="entry name" value="SF1_C_Upf1"/>
    <property type="match status" value="1"/>
</dbReference>
<keyword evidence="6 19" id="KW-0479">Metal-binding</keyword>
<dbReference type="InterPro" id="IPR047187">
    <property type="entry name" value="SF1_C_Upf1"/>
</dbReference>
<dbReference type="EC" id="3.1.-.-" evidence="19"/>
<feature type="region of interest" description="Disordered" evidence="20">
    <location>
        <begin position="1"/>
        <end position="22"/>
    </location>
</feature>
<evidence type="ECO:0000256" key="3">
    <source>
        <dbReference type="ARBA" id="ARBA00022485"/>
    </source>
</evidence>
<dbReference type="GO" id="GO:0005524">
    <property type="term" value="F:ATP binding"/>
    <property type="evidence" value="ECO:0007669"/>
    <property type="project" value="UniProtKB-UniRule"/>
</dbReference>
<keyword evidence="11 19" id="KW-0067">ATP-binding</keyword>